<dbReference type="Gene3D" id="4.10.1050.10">
    <property type="entry name" value="At2g23090-like"/>
    <property type="match status" value="1"/>
</dbReference>
<protein>
    <recommendedName>
        <fullName evidence="1">At2g23090-like zinc-binding domain-containing protein</fullName>
    </recommendedName>
</protein>
<gene>
    <name evidence="2" type="ORF">BDK51DRAFT_15349</name>
</gene>
<dbReference type="InterPro" id="IPR039713">
    <property type="entry name" value="At2g23090-like"/>
</dbReference>
<dbReference type="PANTHER" id="PTHR33788:SF1">
    <property type="entry name" value="ZINC-BINDING PROTEIN"/>
    <property type="match status" value="1"/>
</dbReference>
<dbReference type="InterPro" id="IPR039438">
    <property type="entry name" value="At2g23090-like_Znf"/>
</dbReference>
<name>A0A4P9WK22_9FUNG</name>
<organism evidence="2 3">
    <name type="scientific">Blyttiomyces helicus</name>
    <dbReference type="NCBI Taxonomy" id="388810"/>
    <lineage>
        <taxon>Eukaryota</taxon>
        <taxon>Fungi</taxon>
        <taxon>Fungi incertae sedis</taxon>
        <taxon>Chytridiomycota</taxon>
        <taxon>Chytridiomycota incertae sedis</taxon>
        <taxon>Chytridiomycetes</taxon>
        <taxon>Chytridiomycetes incertae sedis</taxon>
        <taxon>Blyttiomyces</taxon>
    </lineage>
</organism>
<dbReference type="OrthoDB" id="370932at2759"/>
<dbReference type="EMBL" id="KZ994637">
    <property type="protein sequence ID" value="RKO92435.1"/>
    <property type="molecule type" value="Genomic_DNA"/>
</dbReference>
<accession>A0A4P9WK22</accession>
<dbReference type="Proteomes" id="UP000269721">
    <property type="component" value="Unassembled WGS sequence"/>
</dbReference>
<evidence type="ECO:0000259" key="1">
    <source>
        <dbReference type="Pfam" id="PF12907"/>
    </source>
</evidence>
<sequence>GQKAAMRREKLAGASKTAKSQLKVNEAAKTIQCKICLQTFLQTVREKALEEHINSKHVGKDLKTCFPMWTASA</sequence>
<dbReference type="InterPro" id="IPR026939">
    <property type="entry name" value="ZNF706/At2g23090_sf"/>
</dbReference>
<dbReference type="AlphaFoldDB" id="A0A4P9WK22"/>
<keyword evidence="3" id="KW-1185">Reference proteome</keyword>
<evidence type="ECO:0000313" key="3">
    <source>
        <dbReference type="Proteomes" id="UP000269721"/>
    </source>
</evidence>
<feature type="domain" description="At2g23090-like zinc-binding" evidence="1">
    <location>
        <begin position="32"/>
        <end position="69"/>
    </location>
</feature>
<dbReference type="SUPFAM" id="SSF118359">
    <property type="entry name" value="Expressed protein At2g23090/F21P24.15"/>
    <property type="match status" value="1"/>
</dbReference>
<feature type="non-terminal residue" evidence="2">
    <location>
        <position position="1"/>
    </location>
</feature>
<reference evidence="3" key="1">
    <citation type="journal article" date="2018" name="Nat. Microbiol.">
        <title>Leveraging single-cell genomics to expand the fungal tree of life.</title>
        <authorList>
            <person name="Ahrendt S.R."/>
            <person name="Quandt C.A."/>
            <person name="Ciobanu D."/>
            <person name="Clum A."/>
            <person name="Salamov A."/>
            <person name="Andreopoulos B."/>
            <person name="Cheng J.F."/>
            <person name="Woyke T."/>
            <person name="Pelin A."/>
            <person name="Henrissat B."/>
            <person name="Reynolds N.K."/>
            <person name="Benny G.L."/>
            <person name="Smith M.E."/>
            <person name="James T.Y."/>
            <person name="Grigoriev I.V."/>
        </authorList>
    </citation>
    <scope>NUCLEOTIDE SEQUENCE [LARGE SCALE GENOMIC DNA]</scope>
</reference>
<evidence type="ECO:0000313" key="2">
    <source>
        <dbReference type="EMBL" id="RKO92435.1"/>
    </source>
</evidence>
<dbReference type="Pfam" id="PF12907">
    <property type="entry name" value="zf-met2"/>
    <property type="match status" value="1"/>
</dbReference>
<proteinExistence type="predicted"/>
<dbReference type="PANTHER" id="PTHR33788">
    <property type="entry name" value="OS07G0114300 PROTEIN"/>
    <property type="match status" value="1"/>
</dbReference>